<dbReference type="InterPro" id="IPR050155">
    <property type="entry name" value="HAD-like_hydrolase_sf"/>
</dbReference>
<dbReference type="AlphaFoldDB" id="A0A9D1CMW1"/>
<protein>
    <submittedName>
        <fullName evidence="1">HAD-IA family hydrolase</fullName>
    </submittedName>
</protein>
<dbReference type="GO" id="GO:0008967">
    <property type="term" value="F:phosphoglycolate phosphatase activity"/>
    <property type="evidence" value="ECO:0007669"/>
    <property type="project" value="TreeGrafter"/>
</dbReference>
<dbReference type="Proteomes" id="UP000886874">
    <property type="component" value="Unassembled WGS sequence"/>
</dbReference>
<sequence>MELQKVKAAIFDLDGTLLDTLGDIGTAANQALCRYGMPAHPISRYRRLVGHGIRTLFRQAVPEGTSEEVYEQALASYLAYYPEHCTVHTAYFPGVQDFLQALLARGIRLAVVSNKTEATSKKIIAHYFPEIPWTFVWGNNGARPLKPALDAGRLACEALGLEPDEILYVGDGDTDMEFASKMGFIAAGVTWGYRDPAELTAAGADFLSDSFPHLAAHLGL</sequence>
<dbReference type="NCBIfam" id="TIGR01549">
    <property type="entry name" value="HAD-SF-IA-v1"/>
    <property type="match status" value="1"/>
</dbReference>
<reference evidence="1" key="1">
    <citation type="submission" date="2020-10" db="EMBL/GenBank/DDBJ databases">
        <authorList>
            <person name="Gilroy R."/>
        </authorList>
    </citation>
    <scope>NUCLEOTIDE SEQUENCE</scope>
    <source>
        <strain evidence="1">ChiSjej2B20-13462</strain>
    </source>
</reference>
<gene>
    <name evidence="1" type="ORF">IAA67_00770</name>
</gene>
<accession>A0A9D1CMW1</accession>
<evidence type="ECO:0000313" key="2">
    <source>
        <dbReference type="Proteomes" id="UP000886874"/>
    </source>
</evidence>
<dbReference type="Gene3D" id="3.40.50.1000">
    <property type="entry name" value="HAD superfamily/HAD-like"/>
    <property type="match status" value="1"/>
</dbReference>
<dbReference type="SFLD" id="SFLDG01129">
    <property type="entry name" value="C1.5:_HAD__Beta-PGM__Phosphata"/>
    <property type="match status" value="1"/>
</dbReference>
<dbReference type="GO" id="GO:0005829">
    <property type="term" value="C:cytosol"/>
    <property type="evidence" value="ECO:0007669"/>
    <property type="project" value="TreeGrafter"/>
</dbReference>
<dbReference type="PANTHER" id="PTHR43434">
    <property type="entry name" value="PHOSPHOGLYCOLATE PHOSPHATASE"/>
    <property type="match status" value="1"/>
</dbReference>
<dbReference type="GO" id="GO:0006281">
    <property type="term" value="P:DNA repair"/>
    <property type="evidence" value="ECO:0007669"/>
    <property type="project" value="TreeGrafter"/>
</dbReference>
<dbReference type="InterPro" id="IPR023214">
    <property type="entry name" value="HAD_sf"/>
</dbReference>
<dbReference type="InterPro" id="IPR036412">
    <property type="entry name" value="HAD-like_sf"/>
</dbReference>
<reference evidence="1" key="2">
    <citation type="journal article" date="2021" name="PeerJ">
        <title>Extensive microbial diversity within the chicken gut microbiome revealed by metagenomics and culture.</title>
        <authorList>
            <person name="Gilroy R."/>
            <person name="Ravi A."/>
            <person name="Getino M."/>
            <person name="Pursley I."/>
            <person name="Horton D.L."/>
            <person name="Alikhan N.F."/>
            <person name="Baker D."/>
            <person name="Gharbi K."/>
            <person name="Hall N."/>
            <person name="Watson M."/>
            <person name="Adriaenssens E.M."/>
            <person name="Foster-Nyarko E."/>
            <person name="Jarju S."/>
            <person name="Secka A."/>
            <person name="Antonio M."/>
            <person name="Oren A."/>
            <person name="Chaudhuri R.R."/>
            <person name="La Ragione R."/>
            <person name="Hildebrand F."/>
            <person name="Pallen M.J."/>
        </authorList>
    </citation>
    <scope>NUCLEOTIDE SEQUENCE</scope>
    <source>
        <strain evidence="1">ChiSjej2B20-13462</strain>
    </source>
</reference>
<dbReference type="InterPro" id="IPR006439">
    <property type="entry name" value="HAD-SF_hydro_IA"/>
</dbReference>
<dbReference type="SFLD" id="SFLDS00003">
    <property type="entry name" value="Haloacid_Dehalogenase"/>
    <property type="match status" value="1"/>
</dbReference>
<dbReference type="Pfam" id="PF13419">
    <property type="entry name" value="HAD_2"/>
    <property type="match status" value="1"/>
</dbReference>
<dbReference type="EMBL" id="DVFN01000012">
    <property type="protein sequence ID" value="HIQ68855.1"/>
    <property type="molecule type" value="Genomic_DNA"/>
</dbReference>
<name>A0A9D1CMW1_9FIRM</name>
<dbReference type="InterPro" id="IPR041492">
    <property type="entry name" value="HAD_2"/>
</dbReference>
<dbReference type="Gene3D" id="1.10.150.240">
    <property type="entry name" value="Putative phosphatase, domain 2"/>
    <property type="match status" value="1"/>
</dbReference>
<keyword evidence="1" id="KW-0378">Hydrolase</keyword>
<dbReference type="InterPro" id="IPR023198">
    <property type="entry name" value="PGP-like_dom2"/>
</dbReference>
<dbReference type="PANTHER" id="PTHR43434:SF1">
    <property type="entry name" value="PHOSPHOGLYCOLATE PHOSPHATASE"/>
    <property type="match status" value="1"/>
</dbReference>
<organism evidence="1 2">
    <name type="scientific">Candidatus Avoscillospira stercorigallinarum</name>
    <dbReference type="NCBI Taxonomy" id="2840708"/>
    <lineage>
        <taxon>Bacteria</taxon>
        <taxon>Bacillati</taxon>
        <taxon>Bacillota</taxon>
        <taxon>Clostridia</taxon>
        <taxon>Eubacteriales</taxon>
        <taxon>Oscillospiraceae</taxon>
        <taxon>Oscillospiraceae incertae sedis</taxon>
        <taxon>Candidatus Avoscillospira</taxon>
    </lineage>
</organism>
<proteinExistence type="predicted"/>
<dbReference type="SUPFAM" id="SSF56784">
    <property type="entry name" value="HAD-like"/>
    <property type="match status" value="1"/>
</dbReference>
<evidence type="ECO:0000313" key="1">
    <source>
        <dbReference type="EMBL" id="HIQ68855.1"/>
    </source>
</evidence>
<dbReference type="PRINTS" id="PR00413">
    <property type="entry name" value="HADHALOGNASE"/>
</dbReference>
<comment type="caution">
    <text evidence="1">The sequence shown here is derived from an EMBL/GenBank/DDBJ whole genome shotgun (WGS) entry which is preliminary data.</text>
</comment>